<dbReference type="GO" id="GO:0044874">
    <property type="term" value="P:lipoprotein localization to outer membrane"/>
    <property type="evidence" value="ECO:0007669"/>
    <property type="project" value="UniProtKB-UniRule"/>
</dbReference>
<keyword evidence="8 10" id="KW-0653">Protein transport</keyword>
<dbReference type="Gene3D" id="2.50.20.10">
    <property type="entry name" value="Lipoprotein localisation LolA/LolB/LppX"/>
    <property type="match status" value="1"/>
</dbReference>
<dbReference type="HAMAP" id="MF_00240">
    <property type="entry name" value="LolA"/>
    <property type="match status" value="1"/>
</dbReference>
<evidence type="ECO:0000256" key="2">
    <source>
        <dbReference type="ARBA" id="ARBA00007615"/>
    </source>
</evidence>
<evidence type="ECO:0000256" key="6">
    <source>
        <dbReference type="ARBA" id="ARBA00022729"/>
    </source>
</evidence>
<dbReference type="SUPFAM" id="SSF89392">
    <property type="entry name" value="Prokaryotic lipoproteins and lipoprotein localization factors"/>
    <property type="match status" value="1"/>
</dbReference>
<comment type="subunit">
    <text evidence="3 10">Monomer.</text>
</comment>
<keyword evidence="6 10" id="KW-0732">Signal</keyword>
<reference evidence="11 12" key="1">
    <citation type="submission" date="2020-04" db="EMBL/GenBank/DDBJ databases">
        <title>Usitatibacter rugosus gen. nov., sp. nov. and Usitatibacter palustris sp. nov., novel members of Usitatibacteraceae fam. nov. within the order Nitrosomonadales isolated from soil.</title>
        <authorList>
            <person name="Huber K.J."/>
            <person name="Neumann-Schaal M."/>
            <person name="Geppert A."/>
            <person name="Luckner M."/>
            <person name="Wanner G."/>
            <person name="Overmann J."/>
        </authorList>
    </citation>
    <scope>NUCLEOTIDE SEQUENCE [LARGE SCALE GENOMIC DNA]</scope>
    <source>
        <strain evidence="11 12">0125_3</strain>
    </source>
</reference>
<evidence type="ECO:0000256" key="1">
    <source>
        <dbReference type="ARBA" id="ARBA00004418"/>
    </source>
</evidence>
<comment type="function">
    <text evidence="10">Participates in the translocation of lipoproteins from the inner membrane to the outer membrane. Only forms a complex with a lipoprotein if the residue after the N-terminal Cys is not an aspartate (The Asp acts as a targeting signal to indicate that the lipoprotein should stay in the inner membrane).</text>
</comment>
<dbReference type="KEGG" id="uru:DSM104443_02603"/>
<dbReference type="GO" id="GO:0042953">
    <property type="term" value="P:lipoprotein transport"/>
    <property type="evidence" value="ECO:0007669"/>
    <property type="project" value="InterPro"/>
</dbReference>
<proteinExistence type="inferred from homology"/>
<evidence type="ECO:0000256" key="9">
    <source>
        <dbReference type="ARBA" id="ARBA00023186"/>
    </source>
</evidence>
<evidence type="ECO:0000256" key="8">
    <source>
        <dbReference type="ARBA" id="ARBA00022927"/>
    </source>
</evidence>
<dbReference type="RefSeq" id="WP_246232198.1">
    <property type="nucleotide sequence ID" value="NZ_CP053069.1"/>
</dbReference>
<evidence type="ECO:0000313" key="12">
    <source>
        <dbReference type="Proteomes" id="UP000501534"/>
    </source>
</evidence>
<dbReference type="GO" id="GO:0030288">
    <property type="term" value="C:outer membrane-bounded periplasmic space"/>
    <property type="evidence" value="ECO:0007669"/>
    <property type="project" value="TreeGrafter"/>
</dbReference>
<sequence length="219" mass="23263" precursor="true">MATTSLAGALMGSRSLKKLLIATFLAAAPAANASALDDFLAFNGQSKSATARFDQQVFDQKGKVVDKSQGSFAFARPGKFRWAYEKPVKQLLVSDGSKLWIHDADLNQVTVKRLDKAVSSTPAALLAGKDDITKVFTLTDAGEKDGLGWVVATPKEKDTGFESVRIGMKGKALAAMELSDSLGGRTSLVFSDMKPNAALPPATFTFTPPKGADVMDETK</sequence>
<dbReference type="EMBL" id="CP053069">
    <property type="protein sequence ID" value="QJR11525.1"/>
    <property type="molecule type" value="Genomic_DNA"/>
</dbReference>
<dbReference type="AlphaFoldDB" id="A0A6M4GWZ0"/>
<protein>
    <recommendedName>
        <fullName evidence="4 10">Outer-membrane lipoprotein carrier protein</fullName>
    </recommendedName>
</protein>
<keyword evidence="12" id="KW-1185">Reference proteome</keyword>
<comment type="subcellular location">
    <subcellularLocation>
        <location evidence="1 10">Periplasm</location>
    </subcellularLocation>
</comment>
<name>A0A6M4GWZ0_9PROT</name>
<feature type="chain" id="PRO_5027186209" description="Outer-membrane lipoprotein carrier protein" evidence="10">
    <location>
        <begin position="34"/>
        <end position="219"/>
    </location>
</feature>
<feature type="signal peptide" evidence="10">
    <location>
        <begin position="1"/>
        <end position="33"/>
    </location>
</feature>
<evidence type="ECO:0000256" key="7">
    <source>
        <dbReference type="ARBA" id="ARBA00022764"/>
    </source>
</evidence>
<dbReference type="PANTHER" id="PTHR35869:SF1">
    <property type="entry name" value="OUTER-MEMBRANE LIPOPROTEIN CARRIER PROTEIN"/>
    <property type="match status" value="1"/>
</dbReference>
<keyword evidence="7 10" id="KW-0574">Periplasm</keyword>
<evidence type="ECO:0000256" key="3">
    <source>
        <dbReference type="ARBA" id="ARBA00011245"/>
    </source>
</evidence>
<dbReference type="NCBIfam" id="TIGR00547">
    <property type="entry name" value="lolA"/>
    <property type="match status" value="1"/>
</dbReference>
<gene>
    <name evidence="10 11" type="primary">lolA</name>
    <name evidence="11" type="ORF">DSM104443_02603</name>
</gene>
<dbReference type="InterPro" id="IPR004564">
    <property type="entry name" value="OM_lipoprot_carrier_LolA-like"/>
</dbReference>
<evidence type="ECO:0000256" key="5">
    <source>
        <dbReference type="ARBA" id="ARBA00022448"/>
    </source>
</evidence>
<keyword evidence="9 10" id="KW-0143">Chaperone</keyword>
<evidence type="ECO:0000256" key="10">
    <source>
        <dbReference type="HAMAP-Rule" id="MF_00240"/>
    </source>
</evidence>
<dbReference type="InterPro" id="IPR018323">
    <property type="entry name" value="OM_lipoprot_carrier_LolA_Pbac"/>
</dbReference>
<dbReference type="InterPro" id="IPR029046">
    <property type="entry name" value="LolA/LolB/LppX"/>
</dbReference>
<evidence type="ECO:0000313" key="11">
    <source>
        <dbReference type="EMBL" id="QJR11525.1"/>
    </source>
</evidence>
<comment type="similarity">
    <text evidence="2 10">Belongs to the LolA family.</text>
</comment>
<dbReference type="Proteomes" id="UP000501534">
    <property type="component" value="Chromosome"/>
</dbReference>
<keyword evidence="11" id="KW-0449">Lipoprotein</keyword>
<dbReference type="Pfam" id="PF03548">
    <property type="entry name" value="LolA"/>
    <property type="match status" value="1"/>
</dbReference>
<dbReference type="CDD" id="cd16325">
    <property type="entry name" value="LolA"/>
    <property type="match status" value="1"/>
</dbReference>
<dbReference type="PANTHER" id="PTHR35869">
    <property type="entry name" value="OUTER-MEMBRANE LIPOPROTEIN CARRIER PROTEIN"/>
    <property type="match status" value="1"/>
</dbReference>
<evidence type="ECO:0000256" key="4">
    <source>
        <dbReference type="ARBA" id="ARBA00014035"/>
    </source>
</evidence>
<accession>A0A6M4GWZ0</accession>
<organism evidence="11 12">
    <name type="scientific">Usitatibacter rugosus</name>
    <dbReference type="NCBI Taxonomy" id="2732067"/>
    <lineage>
        <taxon>Bacteria</taxon>
        <taxon>Pseudomonadati</taxon>
        <taxon>Pseudomonadota</taxon>
        <taxon>Betaproteobacteria</taxon>
        <taxon>Nitrosomonadales</taxon>
        <taxon>Usitatibacteraceae</taxon>
        <taxon>Usitatibacter</taxon>
    </lineage>
</organism>
<keyword evidence="5 10" id="KW-0813">Transport</keyword>